<evidence type="ECO:0000259" key="3">
    <source>
        <dbReference type="Pfam" id="PF00890"/>
    </source>
</evidence>
<evidence type="ECO:0000256" key="2">
    <source>
        <dbReference type="ARBA" id="ARBA00023002"/>
    </source>
</evidence>
<dbReference type="Pfam" id="PF00890">
    <property type="entry name" value="FAD_binding_2"/>
    <property type="match status" value="1"/>
</dbReference>
<dbReference type="InterPro" id="IPR027477">
    <property type="entry name" value="Succ_DH/fumarate_Rdtase_cat_sf"/>
</dbReference>
<dbReference type="SUPFAM" id="SSF51905">
    <property type="entry name" value="FAD/NAD(P)-binding domain"/>
    <property type="match status" value="1"/>
</dbReference>
<dbReference type="InterPro" id="IPR036188">
    <property type="entry name" value="FAD/NAD-bd_sf"/>
</dbReference>
<name>A0ABZ0L2C8_9BACL</name>
<keyword evidence="5" id="KW-1185">Reference proteome</keyword>
<dbReference type="PANTHER" id="PTHR43260">
    <property type="entry name" value="3-KETOSTEROID-DELTA-1-DEHYDROGENASE"/>
    <property type="match status" value="1"/>
</dbReference>
<keyword evidence="2" id="KW-0560">Oxidoreductase</keyword>
<dbReference type="EMBL" id="CP129118">
    <property type="protein sequence ID" value="WOV86754.1"/>
    <property type="molecule type" value="Genomic_DNA"/>
</dbReference>
<gene>
    <name evidence="4" type="ORF">QWT69_12840</name>
</gene>
<dbReference type="Gene3D" id="3.50.50.60">
    <property type="entry name" value="FAD/NAD(P)-binding domain"/>
    <property type="match status" value="1"/>
</dbReference>
<dbReference type="Gene3D" id="3.90.700.10">
    <property type="entry name" value="Succinate dehydrogenase/fumarate reductase flavoprotein, catalytic domain"/>
    <property type="match status" value="1"/>
</dbReference>
<dbReference type="InterPro" id="IPR003953">
    <property type="entry name" value="FAD-dep_OxRdtase_2_FAD-bd"/>
</dbReference>
<dbReference type="RefSeq" id="WP_317966237.1">
    <property type="nucleotide sequence ID" value="NZ_CP129118.1"/>
</dbReference>
<keyword evidence="1" id="KW-0285">Flavoprotein</keyword>
<organism evidence="4 5">
    <name type="scientific">Sporosarcina oncorhynchi</name>
    <dbReference type="NCBI Taxonomy" id="3056444"/>
    <lineage>
        <taxon>Bacteria</taxon>
        <taxon>Bacillati</taxon>
        <taxon>Bacillota</taxon>
        <taxon>Bacilli</taxon>
        <taxon>Bacillales</taxon>
        <taxon>Caryophanaceae</taxon>
        <taxon>Sporosarcina</taxon>
    </lineage>
</organism>
<feature type="domain" description="FAD-dependent oxidoreductase 2 FAD-binding" evidence="3">
    <location>
        <begin position="4"/>
        <end position="532"/>
    </location>
</feature>
<protein>
    <submittedName>
        <fullName evidence="4">FAD-binding dehydrogenase</fullName>
    </submittedName>
</protein>
<evidence type="ECO:0000313" key="4">
    <source>
        <dbReference type="EMBL" id="WOV86754.1"/>
    </source>
</evidence>
<dbReference type="InterPro" id="IPR014614">
    <property type="entry name" value="KsdD_DH"/>
</dbReference>
<dbReference type="Proteomes" id="UP001303902">
    <property type="component" value="Chromosome"/>
</dbReference>
<dbReference type="PIRSF" id="PIRSF036654">
    <property type="entry name" value="UCP036654"/>
    <property type="match status" value="1"/>
</dbReference>
<reference evidence="4 5" key="1">
    <citation type="submission" date="2023-06" db="EMBL/GenBank/DDBJ databases">
        <title>Sporosarcina sp. nov., isolated from Korean tranditional fermented seafood 'Jeotgal'.</title>
        <authorList>
            <person name="Yang A.I."/>
            <person name="Shin N.-R."/>
        </authorList>
    </citation>
    <scope>NUCLEOTIDE SEQUENCE [LARGE SCALE GENOMIC DNA]</scope>
    <source>
        <strain evidence="4 5">T2O-4</strain>
    </source>
</reference>
<proteinExistence type="predicted"/>
<evidence type="ECO:0000313" key="5">
    <source>
        <dbReference type="Proteomes" id="UP001303902"/>
    </source>
</evidence>
<accession>A0ABZ0L2C8</accession>
<sequence>MKYDAIVIGAGLAGLVATVELVEKGKRVLLVDQEPASSLGGQAWWSFGGLFLIDSPEQRRLGINDSKELAWQDWLGSAGFDREQDEDSWGRKWAEAYIEFAASEKRDWLHSLGVRFFPVVGWAERGGYLADGHGNSVPRFHITWGTGPEIVKPFADKVRKAIEEGDVDYRPRHRVDELIVKNDAVVGVKGAVLEDSDAQRGESSSRVSIGEFSFEGDAIAVTSGGIGANIELVKKNWPARLGKAPERMISGVPAHVDGRMLAITKQAGGRIVNEDRMWHYTEGIKNWNPIWPLHGIRILPGPSSIWLDAEGNRFPAPNFPGFDTLGTLQAIQETGYDYSWFILTEKMIEKEFALSGSEQNPDLTGKSIRKVLSRVLPGPPAPVKAFMDHGEDFIVADTLEELVDGMNDLTGSGLINLEKIKRQLIARDREMDNTFSKDLQITAMRGARNYKGDRFIRVAKPHKILDPKNGPLIAVRLNLLTRKTLGGLQTDLDGRVLNDVGIPISGLYAAGEVAGFGGGGMHGYRALEGTFLGGCLFGGRVIGRSMAMFVPSEVDRTGVEQDKGYVSAGTPHG</sequence>
<dbReference type="NCBIfam" id="NF009472">
    <property type="entry name" value="PRK12834.1"/>
    <property type="match status" value="1"/>
</dbReference>
<dbReference type="PANTHER" id="PTHR43260:SF1">
    <property type="entry name" value="KSDD-LIKE STEROID DEHYDROGENASE RV0785"/>
    <property type="match status" value="1"/>
</dbReference>
<evidence type="ECO:0000256" key="1">
    <source>
        <dbReference type="ARBA" id="ARBA00022630"/>
    </source>
</evidence>